<protein>
    <submittedName>
        <fullName evidence="1">Uncharacterized protein</fullName>
    </submittedName>
</protein>
<dbReference type="Proteomes" id="UP001151760">
    <property type="component" value="Unassembled WGS sequence"/>
</dbReference>
<comment type="caution">
    <text evidence="1">The sequence shown here is derived from an EMBL/GenBank/DDBJ whole genome shotgun (WGS) entry which is preliminary data.</text>
</comment>
<dbReference type="EMBL" id="BQNB010013318">
    <property type="protein sequence ID" value="GJT14496.1"/>
    <property type="molecule type" value="Genomic_DNA"/>
</dbReference>
<sequence>MFQNVDQLEKQLDKEEFQKIGSMAAFRVLKTLFQKFIKPRITLNDEDGIMAHKALYKREYDTRVNERQMQTIEGKDTSSRSANDAHADNADIRHIYDEEPMDELLDIRLRLNLHKSSKPWFASQVDVNNDLSKPVTTHYLPKERESACAKPHHMIVPSSSRWVPTGKIFTSSITTVDSEPLHGSNTDITNLHECIQTLDSSAGTSINVQDEQNLDLSVGTPFNLKKERIKACIK</sequence>
<proteinExistence type="predicted"/>
<reference evidence="1" key="2">
    <citation type="submission" date="2022-01" db="EMBL/GenBank/DDBJ databases">
        <authorList>
            <person name="Yamashiro T."/>
            <person name="Shiraishi A."/>
            <person name="Satake H."/>
            <person name="Nakayama K."/>
        </authorList>
    </citation>
    <scope>NUCLEOTIDE SEQUENCE</scope>
</reference>
<evidence type="ECO:0000313" key="1">
    <source>
        <dbReference type="EMBL" id="GJT14496.1"/>
    </source>
</evidence>
<accession>A0ABQ5BI31</accession>
<gene>
    <name evidence="1" type="ORF">Tco_0861538</name>
</gene>
<reference evidence="1" key="1">
    <citation type="journal article" date="2022" name="Int. J. Mol. Sci.">
        <title>Draft Genome of Tanacetum Coccineum: Genomic Comparison of Closely Related Tanacetum-Family Plants.</title>
        <authorList>
            <person name="Yamashiro T."/>
            <person name="Shiraishi A."/>
            <person name="Nakayama K."/>
            <person name="Satake H."/>
        </authorList>
    </citation>
    <scope>NUCLEOTIDE SEQUENCE</scope>
</reference>
<evidence type="ECO:0000313" key="2">
    <source>
        <dbReference type="Proteomes" id="UP001151760"/>
    </source>
</evidence>
<organism evidence="1 2">
    <name type="scientific">Tanacetum coccineum</name>
    <dbReference type="NCBI Taxonomy" id="301880"/>
    <lineage>
        <taxon>Eukaryota</taxon>
        <taxon>Viridiplantae</taxon>
        <taxon>Streptophyta</taxon>
        <taxon>Embryophyta</taxon>
        <taxon>Tracheophyta</taxon>
        <taxon>Spermatophyta</taxon>
        <taxon>Magnoliopsida</taxon>
        <taxon>eudicotyledons</taxon>
        <taxon>Gunneridae</taxon>
        <taxon>Pentapetalae</taxon>
        <taxon>asterids</taxon>
        <taxon>campanulids</taxon>
        <taxon>Asterales</taxon>
        <taxon>Asteraceae</taxon>
        <taxon>Asteroideae</taxon>
        <taxon>Anthemideae</taxon>
        <taxon>Anthemidinae</taxon>
        <taxon>Tanacetum</taxon>
    </lineage>
</organism>
<name>A0ABQ5BI31_9ASTR</name>
<keyword evidence="2" id="KW-1185">Reference proteome</keyword>